<dbReference type="EMBL" id="MEVI01000003">
    <property type="protein sequence ID" value="OGC55222.1"/>
    <property type="molecule type" value="Genomic_DNA"/>
</dbReference>
<dbReference type="Pfam" id="PF16156">
    <property type="entry name" value="DUF4864"/>
    <property type="match status" value="1"/>
</dbReference>
<keyword evidence="1" id="KW-1133">Transmembrane helix</keyword>
<keyword evidence="1" id="KW-0472">Membrane</keyword>
<gene>
    <name evidence="2" type="ORF">A3A78_04580</name>
</gene>
<evidence type="ECO:0000313" key="3">
    <source>
        <dbReference type="Proteomes" id="UP000176504"/>
    </source>
</evidence>
<reference evidence="2 3" key="1">
    <citation type="journal article" date="2016" name="Nat. Commun.">
        <title>Thousands of microbial genomes shed light on interconnected biogeochemical processes in an aquifer system.</title>
        <authorList>
            <person name="Anantharaman K."/>
            <person name="Brown C.T."/>
            <person name="Hug L.A."/>
            <person name="Sharon I."/>
            <person name="Castelle C.J."/>
            <person name="Probst A.J."/>
            <person name="Thomas B.C."/>
            <person name="Singh A."/>
            <person name="Wilkins M.J."/>
            <person name="Karaoz U."/>
            <person name="Brodie E.L."/>
            <person name="Williams K.H."/>
            <person name="Hubbard S.S."/>
            <person name="Banfield J.F."/>
        </authorList>
    </citation>
    <scope>NUCLEOTIDE SEQUENCE [LARGE SCALE GENOMIC DNA]</scope>
</reference>
<dbReference type="AlphaFoldDB" id="A0A1F4VD73"/>
<organism evidence="2 3">
    <name type="scientific">candidate division WWE3 bacterium RIFCSPLOWO2_01_FULL_41_18</name>
    <dbReference type="NCBI Taxonomy" id="1802625"/>
    <lineage>
        <taxon>Bacteria</taxon>
        <taxon>Katanobacteria</taxon>
    </lineage>
</organism>
<proteinExistence type="predicted"/>
<evidence type="ECO:0008006" key="4">
    <source>
        <dbReference type="Google" id="ProtNLM"/>
    </source>
</evidence>
<dbReference type="InterPro" id="IPR032347">
    <property type="entry name" value="DUF4864"/>
</dbReference>
<accession>A0A1F4VD73</accession>
<evidence type="ECO:0000313" key="2">
    <source>
        <dbReference type="EMBL" id="OGC55222.1"/>
    </source>
</evidence>
<protein>
    <recommendedName>
        <fullName evidence="4">DUF4878 domain-containing protein</fullName>
    </recommendedName>
</protein>
<dbReference type="Gene3D" id="3.10.450.50">
    <property type="match status" value="1"/>
</dbReference>
<feature type="transmembrane region" description="Helical" evidence="1">
    <location>
        <begin position="12"/>
        <end position="34"/>
    </location>
</feature>
<name>A0A1F4VD73_UNCKA</name>
<comment type="caution">
    <text evidence="2">The sequence shown here is derived from an EMBL/GenBank/DDBJ whole genome shotgun (WGS) entry which is preliminary data.</text>
</comment>
<sequence>MLNSKGIAGKVILITCGGLLVLFVLFIALVFGLASKGNEGPIKAAEEFLDTMSSRELEKAYYSTSGAFQKEVSKDQFMVFAEQYPILVKKEKVSFSQRSTNNDTAVLSGTITGDGGKKSPITINLVKEGEVWKVLNLSLREEDVPKDDLDTDSFDTSLD</sequence>
<keyword evidence="1" id="KW-0812">Transmembrane</keyword>
<evidence type="ECO:0000256" key="1">
    <source>
        <dbReference type="SAM" id="Phobius"/>
    </source>
</evidence>
<dbReference type="Proteomes" id="UP000176504">
    <property type="component" value="Unassembled WGS sequence"/>
</dbReference>